<name>A0AAP0KG37_9MAGN</name>
<evidence type="ECO:0000313" key="2">
    <source>
        <dbReference type="EMBL" id="KAK9151400.1"/>
    </source>
</evidence>
<keyword evidence="1" id="KW-1133">Transmembrane helix</keyword>
<reference evidence="2 3" key="1">
    <citation type="submission" date="2024-01" db="EMBL/GenBank/DDBJ databases">
        <title>Genome assemblies of Stephania.</title>
        <authorList>
            <person name="Yang L."/>
        </authorList>
    </citation>
    <scope>NUCLEOTIDE SEQUENCE [LARGE SCALE GENOMIC DNA]</scope>
    <source>
        <strain evidence="2">YNDBR</strain>
        <tissue evidence="2">Leaf</tissue>
    </source>
</reference>
<organism evidence="2 3">
    <name type="scientific">Stephania yunnanensis</name>
    <dbReference type="NCBI Taxonomy" id="152371"/>
    <lineage>
        <taxon>Eukaryota</taxon>
        <taxon>Viridiplantae</taxon>
        <taxon>Streptophyta</taxon>
        <taxon>Embryophyta</taxon>
        <taxon>Tracheophyta</taxon>
        <taxon>Spermatophyta</taxon>
        <taxon>Magnoliopsida</taxon>
        <taxon>Ranunculales</taxon>
        <taxon>Menispermaceae</taxon>
        <taxon>Menispermoideae</taxon>
        <taxon>Cissampelideae</taxon>
        <taxon>Stephania</taxon>
    </lineage>
</organism>
<accession>A0AAP0KG37</accession>
<feature type="transmembrane region" description="Helical" evidence="1">
    <location>
        <begin position="65"/>
        <end position="85"/>
    </location>
</feature>
<keyword evidence="3" id="KW-1185">Reference proteome</keyword>
<sequence length="107" mass="12588">MWEIERTKKSFHYHNNAKAPVPSSPTINITKILDQLLAMPKAAKDARIVLFHDGEVESRNLSLRILYMNMNLLAIPYKLLLVYWFKAVRMFNAVQEDKDQRFNICCF</sequence>
<dbReference type="AlphaFoldDB" id="A0AAP0KG37"/>
<keyword evidence="1" id="KW-0472">Membrane</keyword>
<evidence type="ECO:0000313" key="3">
    <source>
        <dbReference type="Proteomes" id="UP001420932"/>
    </source>
</evidence>
<comment type="caution">
    <text evidence="2">The sequence shown here is derived from an EMBL/GenBank/DDBJ whole genome shotgun (WGS) entry which is preliminary data.</text>
</comment>
<dbReference type="Proteomes" id="UP001420932">
    <property type="component" value="Unassembled WGS sequence"/>
</dbReference>
<proteinExistence type="predicted"/>
<protein>
    <submittedName>
        <fullName evidence="2">Uncharacterized protein</fullName>
    </submittedName>
</protein>
<dbReference type="EMBL" id="JBBNAF010000004">
    <property type="protein sequence ID" value="KAK9151400.1"/>
    <property type="molecule type" value="Genomic_DNA"/>
</dbReference>
<keyword evidence="1" id="KW-0812">Transmembrane</keyword>
<evidence type="ECO:0000256" key="1">
    <source>
        <dbReference type="SAM" id="Phobius"/>
    </source>
</evidence>
<gene>
    <name evidence="2" type="ORF">Syun_009709</name>
</gene>